<comment type="caution">
    <text evidence="2">The sequence shown here is derived from an EMBL/GenBank/DDBJ whole genome shotgun (WGS) entry which is preliminary data.</text>
</comment>
<accession>A0A368G2L8</accession>
<feature type="compositionally biased region" description="Polar residues" evidence="1">
    <location>
        <begin position="1"/>
        <end position="12"/>
    </location>
</feature>
<name>A0A368G2L8_ANCCA</name>
<feature type="compositionally biased region" description="Polar residues" evidence="1">
    <location>
        <begin position="19"/>
        <end position="53"/>
    </location>
</feature>
<feature type="compositionally biased region" description="Polar residues" evidence="1">
    <location>
        <begin position="245"/>
        <end position="255"/>
    </location>
</feature>
<evidence type="ECO:0000313" key="2">
    <source>
        <dbReference type="EMBL" id="RCN38713.1"/>
    </source>
</evidence>
<dbReference type="STRING" id="29170.A0A368G2L8"/>
<protein>
    <submittedName>
        <fullName evidence="2">Uncharacterized protein</fullName>
    </submittedName>
</protein>
<dbReference type="EMBL" id="JOJR01000380">
    <property type="protein sequence ID" value="RCN38713.1"/>
    <property type="molecule type" value="Genomic_DNA"/>
</dbReference>
<feature type="compositionally biased region" description="Polar residues" evidence="1">
    <location>
        <begin position="62"/>
        <end position="77"/>
    </location>
</feature>
<feature type="region of interest" description="Disordered" evidence="1">
    <location>
        <begin position="237"/>
        <end position="317"/>
    </location>
</feature>
<evidence type="ECO:0000256" key="1">
    <source>
        <dbReference type="SAM" id="MobiDB-lite"/>
    </source>
</evidence>
<feature type="region of interest" description="Disordered" evidence="1">
    <location>
        <begin position="1"/>
        <end position="208"/>
    </location>
</feature>
<evidence type="ECO:0000313" key="3">
    <source>
        <dbReference type="Proteomes" id="UP000252519"/>
    </source>
</evidence>
<gene>
    <name evidence="2" type="ORF">ANCCAN_15363</name>
</gene>
<organism evidence="2 3">
    <name type="scientific">Ancylostoma caninum</name>
    <name type="common">Dog hookworm</name>
    <dbReference type="NCBI Taxonomy" id="29170"/>
    <lineage>
        <taxon>Eukaryota</taxon>
        <taxon>Metazoa</taxon>
        <taxon>Ecdysozoa</taxon>
        <taxon>Nematoda</taxon>
        <taxon>Chromadorea</taxon>
        <taxon>Rhabditida</taxon>
        <taxon>Rhabditina</taxon>
        <taxon>Rhabditomorpha</taxon>
        <taxon>Strongyloidea</taxon>
        <taxon>Ancylostomatidae</taxon>
        <taxon>Ancylostomatinae</taxon>
        <taxon>Ancylostoma</taxon>
    </lineage>
</organism>
<feature type="compositionally biased region" description="Polar residues" evidence="1">
    <location>
        <begin position="114"/>
        <end position="129"/>
    </location>
</feature>
<proteinExistence type="predicted"/>
<sequence>MDESTTTATVSTVPGEETTGAQTTTVSGETLATAPPSETGSEAPTTSASSQPGFVTEVSGEPGTTSGNAEQTTTSPVEASGEEPVESNKLPKVGASMDESAVTASTVVLGGNTGTETTPVSGDTSSIAPSSAAGAEEIPTITPAPQPEDFVTEVSGEPGKTSGIAEQTTASPFEASGEEPVESNKVPKMEASTDENTSSATMSSITQEETGAVTNVVGHHFTTGSADTTTEPSFVTLKAGENRHSSTTIDSTLEGSNEEEDSIINRTLVEQPHKSNLPINVGFVPGSEPDTIRESGEDEEESEKTESPKQLDYEDAVTAKELESTVPTTSAGTCCYPSELLTLLNRRILRL</sequence>
<dbReference type="AlphaFoldDB" id="A0A368G2L8"/>
<keyword evidence="3" id="KW-1185">Reference proteome</keyword>
<feature type="compositionally biased region" description="Basic and acidic residues" evidence="1">
    <location>
        <begin position="304"/>
        <end position="317"/>
    </location>
</feature>
<dbReference type="OrthoDB" id="10597333at2759"/>
<dbReference type="Proteomes" id="UP000252519">
    <property type="component" value="Unassembled WGS sequence"/>
</dbReference>
<feature type="compositionally biased region" description="Polar residues" evidence="1">
    <location>
        <begin position="194"/>
        <end position="208"/>
    </location>
</feature>
<reference evidence="2 3" key="1">
    <citation type="submission" date="2014-10" db="EMBL/GenBank/DDBJ databases">
        <title>Draft genome of the hookworm Ancylostoma caninum.</title>
        <authorList>
            <person name="Mitreva M."/>
        </authorList>
    </citation>
    <scope>NUCLEOTIDE SEQUENCE [LARGE SCALE GENOMIC DNA]</scope>
    <source>
        <strain evidence="2 3">Baltimore</strain>
    </source>
</reference>